<keyword evidence="6" id="KW-0472">Membrane</keyword>
<keyword evidence="5" id="KW-0146">Chitin degradation</keyword>
<dbReference type="InterPro" id="IPR011330">
    <property type="entry name" value="Glyco_hydro/deAcase_b/a-brl"/>
</dbReference>
<reference evidence="17" key="1">
    <citation type="submission" date="2024-06" db="EMBL/GenBank/DDBJ databases">
        <title>Multi-omics analyses provide insights into the biosynthesis of the anticancer antibiotic pleurotin in Hohenbuehelia grisea.</title>
        <authorList>
            <person name="Weaver J.A."/>
            <person name="Alberti F."/>
        </authorList>
    </citation>
    <scope>NUCLEOTIDE SEQUENCE [LARGE SCALE GENOMIC DNA]</scope>
    <source>
        <strain evidence="17">T-177</strain>
    </source>
</reference>
<keyword evidence="7" id="KW-0119">Carbohydrate metabolism</keyword>
<evidence type="ECO:0000256" key="6">
    <source>
        <dbReference type="ARBA" id="ARBA00023136"/>
    </source>
</evidence>
<keyword evidence="9" id="KW-0449">Lipoprotein</keyword>
<keyword evidence="4" id="KW-0336">GPI-anchor</keyword>
<dbReference type="EC" id="3.5.1.41" evidence="12"/>
<dbReference type="PANTHER" id="PTHR10587">
    <property type="entry name" value="GLYCOSYL TRANSFERASE-RELATED"/>
    <property type="match status" value="1"/>
</dbReference>
<dbReference type="PANTHER" id="PTHR10587:SF98">
    <property type="entry name" value="CHITIN DEACETYLASE"/>
    <property type="match status" value="1"/>
</dbReference>
<dbReference type="InterPro" id="IPR002509">
    <property type="entry name" value="NODB_dom"/>
</dbReference>
<comment type="catalytic activity">
    <reaction evidence="13">
        <text>[(1-&gt;4)-N-acetyl-beta-D-glucosaminyl](n) + n H2O = chitosan + n acetate</text>
        <dbReference type="Rhea" id="RHEA:10464"/>
        <dbReference type="Rhea" id="RHEA-COMP:9593"/>
        <dbReference type="Rhea" id="RHEA-COMP:9597"/>
        <dbReference type="ChEBI" id="CHEBI:15377"/>
        <dbReference type="ChEBI" id="CHEBI:17029"/>
        <dbReference type="ChEBI" id="CHEBI:30089"/>
        <dbReference type="ChEBI" id="CHEBI:57704"/>
        <dbReference type="EC" id="3.5.1.41"/>
    </reaction>
    <physiologicalReaction direction="left-to-right" evidence="13">
        <dbReference type="Rhea" id="RHEA:10465"/>
    </physiologicalReaction>
</comment>
<protein>
    <recommendedName>
        <fullName evidence="12">chitin deacetylase</fullName>
        <ecNumber evidence="12">3.5.1.41</ecNumber>
    </recommendedName>
</protein>
<evidence type="ECO:0000256" key="8">
    <source>
        <dbReference type="ARBA" id="ARBA00023285"/>
    </source>
</evidence>
<feature type="signal peptide" evidence="14">
    <location>
        <begin position="1"/>
        <end position="23"/>
    </location>
</feature>
<evidence type="ECO:0000256" key="13">
    <source>
        <dbReference type="ARBA" id="ARBA00048494"/>
    </source>
</evidence>
<keyword evidence="11" id="KW-0624">Polysaccharide degradation</keyword>
<dbReference type="SUPFAM" id="SSF88713">
    <property type="entry name" value="Glycoside hydrolase/deacetylase"/>
    <property type="match status" value="1"/>
</dbReference>
<evidence type="ECO:0000256" key="12">
    <source>
        <dbReference type="ARBA" id="ARBA00024056"/>
    </source>
</evidence>
<dbReference type="Pfam" id="PF01522">
    <property type="entry name" value="Polysacc_deac_1"/>
    <property type="match status" value="1"/>
</dbReference>
<evidence type="ECO:0000256" key="10">
    <source>
        <dbReference type="ARBA" id="ARBA00023316"/>
    </source>
</evidence>
<keyword evidence="4" id="KW-0325">Glycoprotein</keyword>
<keyword evidence="14" id="KW-0732">Signal</keyword>
<feature type="domain" description="NodB homology" evidence="15">
    <location>
        <begin position="120"/>
        <end position="330"/>
    </location>
</feature>
<evidence type="ECO:0000256" key="11">
    <source>
        <dbReference type="ARBA" id="ARBA00023326"/>
    </source>
</evidence>
<keyword evidence="17" id="KW-1185">Reference proteome</keyword>
<dbReference type="Proteomes" id="UP001556367">
    <property type="component" value="Unassembled WGS sequence"/>
</dbReference>
<keyword evidence="8" id="KW-0170">Cobalt</keyword>
<evidence type="ECO:0000256" key="2">
    <source>
        <dbReference type="ARBA" id="ARBA00004609"/>
    </source>
</evidence>
<dbReference type="InterPro" id="IPR050248">
    <property type="entry name" value="Polysacc_deacetylase_ArnD"/>
</dbReference>
<comment type="caution">
    <text evidence="16">The sequence shown here is derived from an EMBL/GenBank/DDBJ whole genome shotgun (WGS) entry which is preliminary data.</text>
</comment>
<evidence type="ECO:0000256" key="3">
    <source>
        <dbReference type="ARBA" id="ARBA00022475"/>
    </source>
</evidence>
<dbReference type="EMBL" id="JASNQZ010000014">
    <property type="protein sequence ID" value="KAL0948021.1"/>
    <property type="molecule type" value="Genomic_DNA"/>
</dbReference>
<gene>
    <name evidence="16" type="ORF">HGRIS_010644</name>
</gene>
<proteinExistence type="predicted"/>
<evidence type="ECO:0000313" key="16">
    <source>
        <dbReference type="EMBL" id="KAL0948021.1"/>
    </source>
</evidence>
<evidence type="ECO:0000256" key="9">
    <source>
        <dbReference type="ARBA" id="ARBA00023288"/>
    </source>
</evidence>
<comment type="cofactor">
    <cofactor evidence="1">
        <name>Co(2+)</name>
        <dbReference type="ChEBI" id="CHEBI:48828"/>
    </cofactor>
</comment>
<feature type="chain" id="PRO_5046617386" description="chitin deacetylase" evidence="14">
    <location>
        <begin position="24"/>
        <end position="334"/>
    </location>
</feature>
<evidence type="ECO:0000256" key="5">
    <source>
        <dbReference type="ARBA" id="ARBA00023024"/>
    </source>
</evidence>
<comment type="subcellular location">
    <subcellularLocation>
        <location evidence="2">Cell membrane</location>
        <topology evidence="2">Lipid-anchor</topology>
        <topology evidence="2">GPI-anchor</topology>
    </subcellularLocation>
</comment>
<organism evidence="16 17">
    <name type="scientific">Hohenbuehelia grisea</name>
    <dbReference type="NCBI Taxonomy" id="104357"/>
    <lineage>
        <taxon>Eukaryota</taxon>
        <taxon>Fungi</taxon>
        <taxon>Dikarya</taxon>
        <taxon>Basidiomycota</taxon>
        <taxon>Agaricomycotina</taxon>
        <taxon>Agaricomycetes</taxon>
        <taxon>Agaricomycetidae</taxon>
        <taxon>Agaricales</taxon>
        <taxon>Pleurotineae</taxon>
        <taxon>Pleurotaceae</taxon>
        <taxon>Hohenbuehelia</taxon>
    </lineage>
</organism>
<dbReference type="PROSITE" id="PS51677">
    <property type="entry name" value="NODB"/>
    <property type="match status" value="1"/>
</dbReference>
<name>A0ABR3IXJ0_9AGAR</name>
<evidence type="ECO:0000256" key="1">
    <source>
        <dbReference type="ARBA" id="ARBA00001941"/>
    </source>
</evidence>
<evidence type="ECO:0000256" key="14">
    <source>
        <dbReference type="SAM" id="SignalP"/>
    </source>
</evidence>
<keyword evidence="10" id="KW-0961">Cell wall biogenesis/degradation</keyword>
<accession>A0ABR3IXJ0</accession>
<evidence type="ECO:0000259" key="15">
    <source>
        <dbReference type="PROSITE" id="PS51677"/>
    </source>
</evidence>
<evidence type="ECO:0000256" key="4">
    <source>
        <dbReference type="ARBA" id="ARBA00022622"/>
    </source>
</evidence>
<evidence type="ECO:0000256" key="7">
    <source>
        <dbReference type="ARBA" id="ARBA00023277"/>
    </source>
</evidence>
<sequence length="334" mass="37795">MAISLAWAVACLILPAAFGGVEAHLETRDHECAPYTYPPIQSRLSSFPPSWQTATLRADDWTARRIWQNIMPRVPAHVPIKNPDAPYLNEDPDCWWTFQQCITPKLPGIPPDVASVPQPHTLGYGFDDGPNCSHNAFYDYLLAQKQKATMFFVGSNVIDWPLEAKRAYDDGHEICIHSWSHPYMTRLSNEQAFAELYYFSFIVQTWLVPHIHFQMAAVRLVTGITPNCWRPPFGDVDDRIRAIAHGLGLTTMLWKYDTNDWKTGAGADPSEVDANYERFIAEAAGGAFSTVGAILLMHELNAFTMNQAMKYYPRFVDVFEEILPVGEAIRRGRN</sequence>
<evidence type="ECO:0000313" key="17">
    <source>
        <dbReference type="Proteomes" id="UP001556367"/>
    </source>
</evidence>
<keyword evidence="3" id="KW-1003">Cell membrane</keyword>
<dbReference type="Gene3D" id="3.20.20.370">
    <property type="entry name" value="Glycoside hydrolase/deacetylase"/>
    <property type="match status" value="1"/>
</dbReference>